<dbReference type="GO" id="GO:0015888">
    <property type="term" value="P:thiamine transport"/>
    <property type="evidence" value="ECO:0007669"/>
    <property type="project" value="TreeGrafter"/>
</dbReference>
<dbReference type="GO" id="GO:0019808">
    <property type="term" value="F:polyamine binding"/>
    <property type="evidence" value="ECO:0007669"/>
    <property type="project" value="InterPro"/>
</dbReference>
<sequence length="332" mass="37301">MLSGRAAAQASELRILFPGGTWQEYFQQAIIDPFVADRGTEIVWKTGLGFEPLLIAQRRRPQWDLAHQNQNTSSQLGAMEAIEEWTEENIPNLAQIHPSFRYPHLAGKVHTPYGIAVNVSEVPNGASAWTDLWDPAFKGKVGFPAWNWMGQEVFHAINELNGGAPDNVDPGIERLKALFAENDAIIVDNVEHAMQLMSAGEVWIMPHFGARTMQIRDAGTDVEFILPEEGGLSFIWNTSVVANRPDASRELAFDLVNHSLSVEAQTTFSKLTNYPPTNIELMNNLPPELKHLEMTPDEVESLGNIQRNFDYMAMFAYRDEIKTRWDREVLGG</sequence>
<dbReference type="Pfam" id="PF13343">
    <property type="entry name" value="SBP_bac_6"/>
    <property type="match status" value="1"/>
</dbReference>
<dbReference type="Gene3D" id="3.40.190.10">
    <property type="entry name" value="Periplasmic binding protein-like II"/>
    <property type="match status" value="2"/>
</dbReference>
<name>A3U1H7_PSEBH</name>
<comment type="caution">
    <text evidence="2">The sequence shown here is derived from an EMBL/GenBank/DDBJ whole genome shotgun (WGS) entry which is preliminary data.</text>
</comment>
<dbReference type="GO" id="GO:0030976">
    <property type="term" value="F:thiamine pyrophosphate binding"/>
    <property type="evidence" value="ECO:0007669"/>
    <property type="project" value="TreeGrafter"/>
</dbReference>
<dbReference type="InterPro" id="IPR001188">
    <property type="entry name" value="Sperm_putr-bd"/>
</dbReference>
<accession>A3U1H7</accession>
<evidence type="ECO:0000256" key="1">
    <source>
        <dbReference type="ARBA" id="ARBA00022729"/>
    </source>
</evidence>
<dbReference type="PANTHER" id="PTHR30006:SF2">
    <property type="entry name" value="ABC TRANSPORTER SUBSTRATE-BINDING PROTEIN"/>
    <property type="match status" value="1"/>
</dbReference>
<dbReference type="EMBL" id="AAMO01000009">
    <property type="protein sequence ID" value="EAQ02160.1"/>
    <property type="molecule type" value="Genomic_DNA"/>
</dbReference>
<evidence type="ECO:0000313" key="2">
    <source>
        <dbReference type="EMBL" id="EAQ02160.1"/>
    </source>
</evidence>
<proteinExistence type="predicted"/>
<evidence type="ECO:0000313" key="3">
    <source>
        <dbReference type="Proteomes" id="UP000004318"/>
    </source>
</evidence>
<dbReference type="HOGENOM" id="CLU_026974_4_1_5"/>
<reference evidence="2 3" key="1">
    <citation type="journal article" date="2010" name="J. Bacteriol.">
        <title>Genome sequences of Oceanicola granulosus HTCC2516(T) and Oceanicola batsensis HTCC2597(TDelta).</title>
        <authorList>
            <person name="Thrash J.C."/>
            <person name="Cho J.C."/>
            <person name="Vergin K.L."/>
            <person name="Giovannoni S.J."/>
        </authorList>
    </citation>
    <scope>NUCLEOTIDE SEQUENCE [LARGE SCALE GENOMIC DNA]</scope>
    <source>
        <strain evidence="3">ATCC BAA-863 / DSM 15984 / KCTC 12145 / HTCC2597</strain>
    </source>
</reference>
<dbReference type="GO" id="GO:0030288">
    <property type="term" value="C:outer membrane-bounded periplasmic space"/>
    <property type="evidence" value="ECO:0007669"/>
    <property type="project" value="TreeGrafter"/>
</dbReference>
<dbReference type="PRINTS" id="PR00909">
    <property type="entry name" value="SPERMDNBNDNG"/>
</dbReference>
<dbReference type="AlphaFoldDB" id="A3U1H7"/>
<dbReference type="GO" id="GO:0015846">
    <property type="term" value="P:polyamine transport"/>
    <property type="evidence" value="ECO:0007669"/>
    <property type="project" value="InterPro"/>
</dbReference>
<organism evidence="2 3">
    <name type="scientific">Pseudooceanicola batsensis (strain ATCC BAA-863 / DSM 15984 / KCTC 12145 / HTCC2597)</name>
    <name type="common">Oceanicola batsensis</name>
    <dbReference type="NCBI Taxonomy" id="252305"/>
    <lineage>
        <taxon>Bacteria</taxon>
        <taxon>Pseudomonadati</taxon>
        <taxon>Pseudomonadota</taxon>
        <taxon>Alphaproteobacteria</taxon>
        <taxon>Rhodobacterales</taxon>
        <taxon>Paracoccaceae</taxon>
        <taxon>Pseudooceanicola</taxon>
    </lineage>
</organism>
<keyword evidence="1" id="KW-0732">Signal</keyword>
<dbReference type="PANTHER" id="PTHR30006">
    <property type="entry name" value="THIAMINE-BINDING PERIPLASMIC PROTEIN-RELATED"/>
    <property type="match status" value="1"/>
</dbReference>
<dbReference type="STRING" id="252305.OB2597_21086"/>
<keyword evidence="3" id="KW-1185">Reference proteome</keyword>
<dbReference type="Proteomes" id="UP000004318">
    <property type="component" value="Unassembled WGS sequence"/>
</dbReference>
<gene>
    <name evidence="2" type="ORF">OB2597_21086</name>
</gene>
<dbReference type="GO" id="GO:0030975">
    <property type="term" value="F:thiamine binding"/>
    <property type="evidence" value="ECO:0007669"/>
    <property type="project" value="TreeGrafter"/>
</dbReference>
<protein>
    <submittedName>
        <fullName evidence="2">Putative ABC transporter, periplasmic solute-binding protein</fullName>
    </submittedName>
</protein>
<dbReference type="SUPFAM" id="SSF53850">
    <property type="entry name" value="Periplasmic binding protein-like II"/>
    <property type="match status" value="1"/>
</dbReference>